<dbReference type="GO" id="GO:0004252">
    <property type="term" value="F:serine-type endopeptidase activity"/>
    <property type="evidence" value="ECO:0007669"/>
    <property type="project" value="InterPro"/>
</dbReference>
<keyword evidence="4 5" id="KW-0472">Membrane</keyword>
<evidence type="ECO:0000256" key="2">
    <source>
        <dbReference type="ARBA" id="ARBA00022692"/>
    </source>
</evidence>
<accession>A0A0V0QF93</accession>
<dbReference type="Gene3D" id="1.20.1540.10">
    <property type="entry name" value="Rhomboid-like"/>
    <property type="match status" value="1"/>
</dbReference>
<keyword evidence="3 5" id="KW-1133">Transmembrane helix</keyword>
<keyword evidence="8" id="KW-1185">Reference proteome</keyword>
<organism evidence="7 8">
    <name type="scientific">Pseudocohnilembus persalinus</name>
    <name type="common">Ciliate</name>
    <dbReference type="NCBI Taxonomy" id="266149"/>
    <lineage>
        <taxon>Eukaryota</taxon>
        <taxon>Sar</taxon>
        <taxon>Alveolata</taxon>
        <taxon>Ciliophora</taxon>
        <taxon>Intramacronucleata</taxon>
        <taxon>Oligohymenophorea</taxon>
        <taxon>Scuticociliatia</taxon>
        <taxon>Philasterida</taxon>
        <taxon>Pseudocohnilembidae</taxon>
        <taxon>Pseudocohnilembus</taxon>
    </lineage>
</organism>
<dbReference type="AlphaFoldDB" id="A0A0V0QF93"/>
<feature type="transmembrane region" description="Helical" evidence="5">
    <location>
        <begin position="73"/>
        <end position="96"/>
    </location>
</feature>
<name>A0A0V0QF93_PSEPJ</name>
<feature type="transmembrane region" description="Helical" evidence="5">
    <location>
        <begin position="15"/>
        <end position="36"/>
    </location>
</feature>
<gene>
    <name evidence="7" type="ORF">PPERSA_03044</name>
</gene>
<evidence type="ECO:0000313" key="8">
    <source>
        <dbReference type="Proteomes" id="UP000054937"/>
    </source>
</evidence>
<dbReference type="InParanoid" id="A0A0V0QF93"/>
<dbReference type="InterPro" id="IPR022764">
    <property type="entry name" value="Peptidase_S54_rhomboid_dom"/>
</dbReference>
<evidence type="ECO:0000256" key="5">
    <source>
        <dbReference type="SAM" id="Phobius"/>
    </source>
</evidence>
<feature type="domain" description="Peptidase S54 rhomboid" evidence="6">
    <location>
        <begin position="1"/>
        <end position="104"/>
    </location>
</feature>
<comment type="caution">
    <text evidence="7">The sequence shown here is derived from an EMBL/GenBank/DDBJ whole genome shotgun (WGS) entry which is preliminary data.</text>
</comment>
<evidence type="ECO:0000259" key="6">
    <source>
        <dbReference type="Pfam" id="PF01694"/>
    </source>
</evidence>
<dbReference type="InterPro" id="IPR035952">
    <property type="entry name" value="Rhomboid-like_sf"/>
</dbReference>
<evidence type="ECO:0000256" key="4">
    <source>
        <dbReference type="ARBA" id="ARBA00023136"/>
    </source>
</evidence>
<dbReference type="EMBL" id="LDAU01000182">
    <property type="protein sequence ID" value="KRX00784.1"/>
    <property type="molecule type" value="Genomic_DNA"/>
</dbReference>
<dbReference type="Proteomes" id="UP000054937">
    <property type="component" value="Unassembled WGS sequence"/>
</dbReference>
<proteinExistence type="predicted"/>
<dbReference type="SUPFAM" id="SSF144091">
    <property type="entry name" value="Rhomboid-like"/>
    <property type="match status" value="1"/>
</dbReference>
<dbReference type="Pfam" id="PF01694">
    <property type="entry name" value="Rhomboid"/>
    <property type="match status" value="1"/>
</dbReference>
<feature type="transmembrane region" description="Helical" evidence="5">
    <location>
        <begin position="48"/>
        <end position="67"/>
    </location>
</feature>
<sequence>MVGLYFFGKFIERGFGSRALLSLYLGGTLLGGLFIIMQTKRKYNQLQLHIGASAGVASILTFFIVNFPNQQIILYFFPVPAWMVGVLLFGQSIIFYDDTAGVSHINKTISSLMCNKRLFFISRKN</sequence>
<reference evidence="7 8" key="1">
    <citation type="journal article" date="2015" name="Sci. Rep.">
        <title>Genome of the facultative scuticociliatosis pathogen Pseudocohnilembus persalinus provides insight into its virulence through horizontal gene transfer.</title>
        <authorList>
            <person name="Xiong J."/>
            <person name="Wang G."/>
            <person name="Cheng J."/>
            <person name="Tian M."/>
            <person name="Pan X."/>
            <person name="Warren A."/>
            <person name="Jiang C."/>
            <person name="Yuan D."/>
            <person name="Miao W."/>
        </authorList>
    </citation>
    <scope>NUCLEOTIDE SEQUENCE [LARGE SCALE GENOMIC DNA]</scope>
    <source>
        <strain evidence="7">36N120E</strain>
    </source>
</reference>
<evidence type="ECO:0000256" key="1">
    <source>
        <dbReference type="ARBA" id="ARBA00004141"/>
    </source>
</evidence>
<dbReference type="GO" id="GO:0016020">
    <property type="term" value="C:membrane"/>
    <property type="evidence" value="ECO:0007669"/>
    <property type="project" value="UniProtKB-SubCell"/>
</dbReference>
<keyword evidence="2 5" id="KW-0812">Transmembrane</keyword>
<comment type="subcellular location">
    <subcellularLocation>
        <location evidence="1">Membrane</location>
        <topology evidence="1">Multi-pass membrane protein</topology>
    </subcellularLocation>
</comment>
<protein>
    <recommendedName>
        <fullName evidence="6">Peptidase S54 rhomboid domain-containing protein</fullName>
    </recommendedName>
</protein>
<dbReference type="OrthoDB" id="418595at2759"/>
<evidence type="ECO:0000313" key="7">
    <source>
        <dbReference type="EMBL" id="KRX00784.1"/>
    </source>
</evidence>
<evidence type="ECO:0000256" key="3">
    <source>
        <dbReference type="ARBA" id="ARBA00022989"/>
    </source>
</evidence>